<reference evidence="2 3" key="1">
    <citation type="journal article" date="2020" name="Cell">
        <title>Large-Scale Comparative Analyses of Tick Genomes Elucidate Their Genetic Diversity and Vector Capacities.</title>
        <authorList>
            <consortium name="Tick Genome and Microbiome Consortium (TIGMIC)"/>
            <person name="Jia N."/>
            <person name="Wang J."/>
            <person name="Shi W."/>
            <person name="Du L."/>
            <person name="Sun Y."/>
            <person name="Zhan W."/>
            <person name="Jiang J.F."/>
            <person name="Wang Q."/>
            <person name="Zhang B."/>
            <person name="Ji P."/>
            <person name="Bell-Sakyi L."/>
            <person name="Cui X.M."/>
            <person name="Yuan T.T."/>
            <person name="Jiang B.G."/>
            <person name="Yang W.F."/>
            <person name="Lam T.T."/>
            <person name="Chang Q.C."/>
            <person name="Ding S.J."/>
            <person name="Wang X.J."/>
            <person name="Zhu J.G."/>
            <person name="Ruan X.D."/>
            <person name="Zhao L."/>
            <person name="Wei J.T."/>
            <person name="Ye R.Z."/>
            <person name="Que T.C."/>
            <person name="Du C.H."/>
            <person name="Zhou Y.H."/>
            <person name="Cheng J.X."/>
            <person name="Dai P.F."/>
            <person name="Guo W.B."/>
            <person name="Han X.H."/>
            <person name="Huang E.J."/>
            <person name="Li L.F."/>
            <person name="Wei W."/>
            <person name="Gao Y.C."/>
            <person name="Liu J.Z."/>
            <person name="Shao H.Z."/>
            <person name="Wang X."/>
            <person name="Wang C.C."/>
            <person name="Yang T.C."/>
            <person name="Huo Q.B."/>
            <person name="Li W."/>
            <person name="Chen H.Y."/>
            <person name="Chen S.E."/>
            <person name="Zhou L.G."/>
            <person name="Ni X.B."/>
            <person name="Tian J.H."/>
            <person name="Sheng Y."/>
            <person name="Liu T."/>
            <person name="Pan Y.S."/>
            <person name="Xia L.Y."/>
            <person name="Li J."/>
            <person name="Zhao F."/>
            <person name="Cao W.C."/>
        </authorList>
    </citation>
    <scope>NUCLEOTIDE SEQUENCE [LARGE SCALE GENOMIC DNA]</scope>
    <source>
        <strain evidence="2">HaeL-2018</strain>
    </source>
</reference>
<dbReference type="EMBL" id="JABSTR010001581">
    <property type="protein sequence ID" value="KAH9384100.1"/>
    <property type="molecule type" value="Genomic_DNA"/>
</dbReference>
<organism evidence="2 3">
    <name type="scientific">Haemaphysalis longicornis</name>
    <name type="common">Bush tick</name>
    <dbReference type="NCBI Taxonomy" id="44386"/>
    <lineage>
        <taxon>Eukaryota</taxon>
        <taxon>Metazoa</taxon>
        <taxon>Ecdysozoa</taxon>
        <taxon>Arthropoda</taxon>
        <taxon>Chelicerata</taxon>
        <taxon>Arachnida</taxon>
        <taxon>Acari</taxon>
        <taxon>Parasitiformes</taxon>
        <taxon>Ixodida</taxon>
        <taxon>Ixodoidea</taxon>
        <taxon>Ixodidae</taxon>
        <taxon>Haemaphysalinae</taxon>
        <taxon>Haemaphysalis</taxon>
    </lineage>
</organism>
<evidence type="ECO:0000313" key="3">
    <source>
        <dbReference type="Proteomes" id="UP000821853"/>
    </source>
</evidence>
<protein>
    <submittedName>
        <fullName evidence="2">Uncharacterized protein</fullName>
    </submittedName>
</protein>
<evidence type="ECO:0000256" key="1">
    <source>
        <dbReference type="SAM" id="Phobius"/>
    </source>
</evidence>
<sequence length="222" mass="24552">MSTLVCIRVNNLFNVTVRPVVVIGIAVTLHKAKASRWLAPRCSRHNFIESQAVEKLPKLHPGPKATSERLIMDGDVVSLPPDIVIELPERIHVIDVAVACDATVGSLMRVNAETRPKYASLAPVLRPKPVNVPRITFCARGIVCAGKRRAAQEISLRDANLGWPAARTMVGSLLCPNHFSKLITAWVWGRAILLLIAHKLLFLLLRSIFLLFTRIFCGHYCG</sequence>
<keyword evidence="1" id="KW-0812">Transmembrane</keyword>
<accession>A0A9J6H9W3</accession>
<comment type="caution">
    <text evidence="2">The sequence shown here is derived from an EMBL/GenBank/DDBJ whole genome shotgun (WGS) entry which is preliminary data.</text>
</comment>
<dbReference type="OrthoDB" id="6779578at2759"/>
<proteinExistence type="predicted"/>
<keyword evidence="1" id="KW-0472">Membrane</keyword>
<dbReference type="Proteomes" id="UP000821853">
    <property type="component" value="Unassembled WGS sequence"/>
</dbReference>
<dbReference type="AlphaFoldDB" id="A0A9J6H9W3"/>
<evidence type="ECO:0000313" key="2">
    <source>
        <dbReference type="EMBL" id="KAH9384100.1"/>
    </source>
</evidence>
<feature type="transmembrane region" description="Helical" evidence="1">
    <location>
        <begin position="185"/>
        <end position="205"/>
    </location>
</feature>
<dbReference type="VEuPathDB" id="VectorBase:HLOH_054772"/>
<name>A0A9J6H9W3_HAELO</name>
<keyword evidence="3" id="KW-1185">Reference proteome</keyword>
<gene>
    <name evidence="2" type="ORF">HPB48_026086</name>
</gene>
<keyword evidence="1" id="KW-1133">Transmembrane helix</keyword>